<name>A0A6A6E5Q2_9PEZI</name>
<protein>
    <submittedName>
        <fullName evidence="2">Uncharacterized protein</fullName>
    </submittedName>
</protein>
<evidence type="ECO:0000313" key="2">
    <source>
        <dbReference type="EMBL" id="KAF2186483.1"/>
    </source>
</evidence>
<organism evidence="2 3">
    <name type="scientific">Zopfia rhizophila CBS 207.26</name>
    <dbReference type="NCBI Taxonomy" id="1314779"/>
    <lineage>
        <taxon>Eukaryota</taxon>
        <taxon>Fungi</taxon>
        <taxon>Dikarya</taxon>
        <taxon>Ascomycota</taxon>
        <taxon>Pezizomycotina</taxon>
        <taxon>Dothideomycetes</taxon>
        <taxon>Dothideomycetes incertae sedis</taxon>
        <taxon>Zopfiaceae</taxon>
        <taxon>Zopfia</taxon>
    </lineage>
</organism>
<reference evidence="2" key="1">
    <citation type="journal article" date="2020" name="Stud. Mycol.">
        <title>101 Dothideomycetes genomes: a test case for predicting lifestyles and emergence of pathogens.</title>
        <authorList>
            <person name="Haridas S."/>
            <person name="Albert R."/>
            <person name="Binder M."/>
            <person name="Bloem J."/>
            <person name="Labutti K."/>
            <person name="Salamov A."/>
            <person name="Andreopoulos B."/>
            <person name="Baker S."/>
            <person name="Barry K."/>
            <person name="Bills G."/>
            <person name="Bluhm B."/>
            <person name="Cannon C."/>
            <person name="Castanera R."/>
            <person name="Culley D."/>
            <person name="Daum C."/>
            <person name="Ezra D."/>
            <person name="Gonzalez J."/>
            <person name="Henrissat B."/>
            <person name="Kuo A."/>
            <person name="Liang C."/>
            <person name="Lipzen A."/>
            <person name="Lutzoni F."/>
            <person name="Magnuson J."/>
            <person name="Mondo S."/>
            <person name="Nolan M."/>
            <person name="Ohm R."/>
            <person name="Pangilinan J."/>
            <person name="Park H.-J."/>
            <person name="Ramirez L."/>
            <person name="Alfaro M."/>
            <person name="Sun H."/>
            <person name="Tritt A."/>
            <person name="Yoshinaga Y."/>
            <person name="Zwiers L.-H."/>
            <person name="Turgeon B."/>
            <person name="Goodwin S."/>
            <person name="Spatafora J."/>
            <person name="Crous P."/>
            <person name="Grigoriev I."/>
        </authorList>
    </citation>
    <scope>NUCLEOTIDE SEQUENCE</scope>
    <source>
        <strain evidence="2">CBS 207.26</strain>
    </source>
</reference>
<evidence type="ECO:0000313" key="3">
    <source>
        <dbReference type="Proteomes" id="UP000800200"/>
    </source>
</evidence>
<evidence type="ECO:0000256" key="1">
    <source>
        <dbReference type="SAM" id="MobiDB-lite"/>
    </source>
</evidence>
<proteinExistence type="predicted"/>
<keyword evidence="3" id="KW-1185">Reference proteome</keyword>
<dbReference type="AlphaFoldDB" id="A0A6A6E5Q2"/>
<gene>
    <name evidence="2" type="ORF">K469DRAFT_775157</name>
</gene>
<dbReference type="EMBL" id="ML994629">
    <property type="protein sequence ID" value="KAF2186483.1"/>
    <property type="molecule type" value="Genomic_DNA"/>
</dbReference>
<dbReference type="Proteomes" id="UP000800200">
    <property type="component" value="Unassembled WGS sequence"/>
</dbReference>
<feature type="region of interest" description="Disordered" evidence="1">
    <location>
        <begin position="1"/>
        <end position="20"/>
    </location>
</feature>
<sequence length="175" mass="19366">MTHKKGTAAARGRTEDARKRGGNEICAQRRIFYMTRVGDVGAVGGEKNQWSEVADGSGDSNTTIKDALGVWLSARLPIWKSVCLPATRIAFISTAVPPLSWPQDSFEALRYWSFTTTQGGAQHRQGSIVSDQSVARGDPLSSRRMEYCVWKRCCPSFNIKTSQGLVARDRIRENV</sequence>
<accession>A0A6A6E5Q2</accession>